<keyword evidence="8" id="KW-1185">Reference proteome</keyword>
<dbReference type="PROSITE" id="PS50811">
    <property type="entry name" value="WRKY"/>
    <property type="match status" value="1"/>
</dbReference>
<evidence type="ECO:0000259" key="7">
    <source>
        <dbReference type="PROSITE" id="PS50811"/>
    </source>
</evidence>
<organism evidence="8 9">
    <name type="scientific">Phoenix dactylifera</name>
    <name type="common">Date palm</name>
    <dbReference type="NCBI Taxonomy" id="42345"/>
    <lineage>
        <taxon>Eukaryota</taxon>
        <taxon>Viridiplantae</taxon>
        <taxon>Streptophyta</taxon>
        <taxon>Embryophyta</taxon>
        <taxon>Tracheophyta</taxon>
        <taxon>Spermatophyta</taxon>
        <taxon>Magnoliopsida</taxon>
        <taxon>Liliopsida</taxon>
        <taxon>Arecaceae</taxon>
        <taxon>Coryphoideae</taxon>
        <taxon>Phoeniceae</taxon>
        <taxon>Phoenix</taxon>
    </lineage>
</organism>
<evidence type="ECO:0000256" key="3">
    <source>
        <dbReference type="ARBA" id="ARBA00023125"/>
    </source>
</evidence>
<dbReference type="AlphaFoldDB" id="A0A8B7D3R5"/>
<dbReference type="PANTHER" id="PTHR32096:SF18">
    <property type="entry name" value="DISEASE RESISTANCE PROTEIN RRS1B-RELATED"/>
    <property type="match status" value="1"/>
</dbReference>
<evidence type="ECO:0000313" key="9">
    <source>
        <dbReference type="RefSeq" id="XP_008812523.2"/>
    </source>
</evidence>
<reference evidence="9" key="2">
    <citation type="submission" date="2025-08" db="UniProtKB">
        <authorList>
            <consortium name="RefSeq"/>
        </authorList>
    </citation>
    <scope>IDENTIFICATION</scope>
    <source>
        <tissue evidence="9">Young leaves</tissue>
    </source>
</reference>
<dbReference type="GO" id="GO:0005634">
    <property type="term" value="C:nucleus"/>
    <property type="evidence" value="ECO:0007669"/>
    <property type="project" value="UniProtKB-SubCell"/>
</dbReference>
<proteinExistence type="predicted"/>
<dbReference type="GO" id="GO:0003700">
    <property type="term" value="F:DNA-binding transcription factor activity"/>
    <property type="evidence" value="ECO:0007669"/>
    <property type="project" value="InterPro"/>
</dbReference>
<dbReference type="FunFam" id="2.20.25.80:FF:000004">
    <property type="entry name" value="WRKY transcription factor 65"/>
    <property type="match status" value="1"/>
</dbReference>
<reference evidence="8" key="1">
    <citation type="journal article" date="2019" name="Nat. Commun.">
        <title>Genome-wide association mapping of date palm fruit traits.</title>
        <authorList>
            <person name="Hazzouri K.M."/>
            <person name="Gros-Balthazard M."/>
            <person name="Flowers J.M."/>
            <person name="Copetti D."/>
            <person name="Lemansour A."/>
            <person name="Lebrun M."/>
            <person name="Masmoudi K."/>
            <person name="Ferrand S."/>
            <person name="Dhar M.I."/>
            <person name="Fresquez Z.A."/>
            <person name="Rosas U."/>
            <person name="Zhang J."/>
            <person name="Talag J."/>
            <person name="Lee S."/>
            <person name="Kudrna D."/>
            <person name="Powell R.F."/>
            <person name="Leitch I.J."/>
            <person name="Krueger R.R."/>
            <person name="Wing R.A."/>
            <person name="Amiri K.M.A."/>
            <person name="Purugganan M.D."/>
        </authorList>
    </citation>
    <scope>NUCLEOTIDE SEQUENCE [LARGE SCALE GENOMIC DNA]</scope>
    <source>
        <strain evidence="8">cv. Khalas</strain>
    </source>
</reference>
<feature type="region of interest" description="Disordered" evidence="6">
    <location>
        <begin position="131"/>
        <end position="177"/>
    </location>
</feature>
<feature type="region of interest" description="Disordered" evidence="6">
    <location>
        <begin position="1"/>
        <end position="27"/>
    </location>
</feature>
<dbReference type="GO" id="GO:0000976">
    <property type="term" value="F:transcription cis-regulatory region binding"/>
    <property type="evidence" value="ECO:0007669"/>
    <property type="project" value="TreeGrafter"/>
</dbReference>
<sequence>MDGPPPTEQVLKFHKESKIDNSGSKRRKMVQKTVITFRIEADAGKQKGECPPSDFWSWRKYGQKPIKGSPYPRGYYRCSTSKGCSAKKQVERSRTDSSVLIITYTSDHNHPGLHLPSISPNETFLQSLSINHDCPTTKTPNQPNPTSEESLNKEKSPLPSPPKNSQEITLHNPPTDIEGAHCHQLNILFDEGDPLPYPNSMTFSSTASKTNEENDFFDELEELPIPPSITNLVRESFLDERILFVPSQTIF</sequence>
<feature type="domain" description="WRKY" evidence="7">
    <location>
        <begin position="53"/>
        <end position="113"/>
    </location>
</feature>
<dbReference type="InterPro" id="IPR044810">
    <property type="entry name" value="WRKY_plant"/>
</dbReference>
<evidence type="ECO:0000256" key="6">
    <source>
        <dbReference type="SAM" id="MobiDB-lite"/>
    </source>
</evidence>
<accession>A0A8B7D3R5</accession>
<evidence type="ECO:0000256" key="4">
    <source>
        <dbReference type="ARBA" id="ARBA00023163"/>
    </source>
</evidence>
<feature type="compositionally biased region" description="Low complexity" evidence="6">
    <location>
        <begin position="136"/>
        <end position="146"/>
    </location>
</feature>
<dbReference type="Gene3D" id="2.20.25.80">
    <property type="entry name" value="WRKY domain"/>
    <property type="match status" value="1"/>
</dbReference>
<evidence type="ECO:0000256" key="2">
    <source>
        <dbReference type="ARBA" id="ARBA00023015"/>
    </source>
</evidence>
<keyword evidence="4" id="KW-0804">Transcription</keyword>
<evidence type="ECO:0000256" key="5">
    <source>
        <dbReference type="ARBA" id="ARBA00023242"/>
    </source>
</evidence>
<name>A0A8B7D3R5_PHODC</name>
<dbReference type="SMART" id="SM00774">
    <property type="entry name" value="WRKY"/>
    <property type="match status" value="1"/>
</dbReference>
<dbReference type="OrthoDB" id="726408at2759"/>
<dbReference type="InterPro" id="IPR036576">
    <property type="entry name" value="WRKY_dom_sf"/>
</dbReference>
<keyword evidence="3" id="KW-0238">DNA-binding</keyword>
<dbReference type="PANTHER" id="PTHR32096">
    <property type="entry name" value="WRKY TRANSCRIPTION FACTOR 30-RELATED-RELATED"/>
    <property type="match status" value="1"/>
</dbReference>
<dbReference type="GeneID" id="103723396"/>
<dbReference type="KEGG" id="pda:103723396"/>
<dbReference type="Pfam" id="PF03106">
    <property type="entry name" value="WRKY"/>
    <property type="match status" value="1"/>
</dbReference>
<keyword evidence="5" id="KW-0539">Nucleus</keyword>
<dbReference type="SUPFAM" id="SSF118290">
    <property type="entry name" value="WRKY DNA-binding domain"/>
    <property type="match status" value="1"/>
</dbReference>
<keyword evidence="2" id="KW-0805">Transcription regulation</keyword>
<gene>
    <name evidence="9" type="primary">LOC103723396</name>
</gene>
<dbReference type="Proteomes" id="UP000228380">
    <property type="component" value="Chromosome 1"/>
</dbReference>
<dbReference type="RefSeq" id="XP_008812523.2">
    <property type="nucleotide sequence ID" value="XM_008814301.4"/>
</dbReference>
<comment type="subcellular location">
    <subcellularLocation>
        <location evidence="1">Nucleus</location>
    </subcellularLocation>
</comment>
<dbReference type="InterPro" id="IPR003657">
    <property type="entry name" value="WRKY_dom"/>
</dbReference>
<evidence type="ECO:0000256" key="1">
    <source>
        <dbReference type="ARBA" id="ARBA00004123"/>
    </source>
</evidence>
<evidence type="ECO:0000313" key="8">
    <source>
        <dbReference type="Proteomes" id="UP000228380"/>
    </source>
</evidence>
<protein>
    <submittedName>
        <fullName evidence="9">Probable WRKY transcription factor 35</fullName>
    </submittedName>
</protein>